<dbReference type="SUPFAM" id="SSF56176">
    <property type="entry name" value="FAD-binding/transporter-associated domain-like"/>
    <property type="match status" value="1"/>
</dbReference>
<dbReference type="PROSITE" id="PS51387">
    <property type="entry name" value="FAD_PCMH"/>
    <property type="match status" value="1"/>
</dbReference>
<dbReference type="AlphaFoldDB" id="A0A0C7NLQ0"/>
<dbReference type="PANTHER" id="PTHR42934">
    <property type="entry name" value="GLYCOLATE OXIDASE SUBUNIT GLCD"/>
    <property type="match status" value="1"/>
</dbReference>
<dbReference type="STRING" id="1006576.DTL3_1500"/>
<dbReference type="Gene3D" id="3.30.70.2190">
    <property type="match status" value="1"/>
</dbReference>
<evidence type="ECO:0000256" key="2">
    <source>
        <dbReference type="ARBA" id="ARBA00022630"/>
    </source>
</evidence>
<dbReference type="SUPFAM" id="SSF55103">
    <property type="entry name" value="FAD-linked oxidases, C-terminal domain"/>
    <property type="match status" value="1"/>
</dbReference>
<dbReference type="InterPro" id="IPR016167">
    <property type="entry name" value="FAD-bd_PCMH_sub1"/>
</dbReference>
<dbReference type="HOGENOM" id="CLU_017779_9_2_0"/>
<dbReference type="EMBL" id="LN824141">
    <property type="protein sequence ID" value="CEP78791.1"/>
    <property type="molecule type" value="Genomic_DNA"/>
</dbReference>
<dbReference type="InterPro" id="IPR036318">
    <property type="entry name" value="FAD-bd_PCMH-like_sf"/>
</dbReference>
<accession>A0A0C7NLQ0</accession>
<evidence type="ECO:0000259" key="5">
    <source>
        <dbReference type="PROSITE" id="PS51387"/>
    </source>
</evidence>
<dbReference type="Gene3D" id="3.30.465.10">
    <property type="match status" value="1"/>
</dbReference>
<keyword evidence="2" id="KW-0285">Flavoprotein</keyword>
<keyword evidence="3" id="KW-0274">FAD</keyword>
<dbReference type="FunFam" id="1.10.45.10:FF:000001">
    <property type="entry name" value="D-lactate dehydrogenase mitochondrial"/>
    <property type="match status" value="1"/>
</dbReference>
<dbReference type="InterPro" id="IPR006094">
    <property type="entry name" value="Oxid_FAD_bind_N"/>
</dbReference>
<evidence type="ECO:0000256" key="4">
    <source>
        <dbReference type="ARBA" id="ARBA00023002"/>
    </source>
</evidence>
<sequence>MKEYNKVTSKIVEKIKKILKNENLLIYQDEENLKSYSNDESGGEYYAHMPELVIKPETKEQISEIVKLCNEENIPITPRGAGSGLAGANIPIYGGIVISLERLNKIIEIDAKNLVAVVEPGVVTNDLCRIVSEKGLYYAGYPMSVETSFIGGNVATNAGGSKVIKYGNTGHHILGLEVVMPDGEIIEYGGKRRKDSSGYNLLHLFIGSEGTLGIFTKIYVNLIPQPGKVVDLLVPFESIEKAIENVAPLMRETKVLPSAIEFIDKESIKYTSKYTGMKLPYQDEVESYLIIQYEGNNLREIEDIYEKSGLTLQKNGAKDVFIADNRTNSEKIWRMRRNWLESLKAIDPYVPTGDVVVPTSKIPEIMAYINEVSKEYKVDIPVAGHAGDGNLHPAPLKPSKVSPEEWKELSEEILGKIAIKAAKMGGAISGEHGIGFIKKELLKQTKEKEYTRMKEIKKILDPNNIMNPGKLF</sequence>
<dbReference type="InterPro" id="IPR016164">
    <property type="entry name" value="FAD-linked_Oxase-like_C"/>
</dbReference>
<reference evidence="7" key="1">
    <citation type="submission" date="2014-11" db="EMBL/GenBank/DDBJ databases">
        <authorList>
            <person name="Wibberg D."/>
        </authorList>
    </citation>
    <scope>NUCLEOTIDE SEQUENCE [LARGE SCALE GENOMIC DNA]</scope>
    <source>
        <strain evidence="7">L3</strain>
    </source>
</reference>
<dbReference type="Pfam" id="PF02913">
    <property type="entry name" value="FAD-oxidase_C"/>
    <property type="match status" value="1"/>
</dbReference>
<keyword evidence="7" id="KW-1185">Reference proteome</keyword>
<dbReference type="InterPro" id="IPR016169">
    <property type="entry name" value="FAD-bd_PCMH_sub2"/>
</dbReference>
<dbReference type="Proteomes" id="UP000032809">
    <property type="component" value="Chromosome I"/>
</dbReference>
<comment type="cofactor">
    <cofactor evidence="1">
        <name>FAD</name>
        <dbReference type="ChEBI" id="CHEBI:57692"/>
    </cofactor>
</comment>
<dbReference type="GO" id="GO:0071949">
    <property type="term" value="F:FAD binding"/>
    <property type="evidence" value="ECO:0007669"/>
    <property type="project" value="InterPro"/>
</dbReference>
<dbReference type="OrthoDB" id="9767256at2"/>
<dbReference type="PANTHER" id="PTHR42934:SF2">
    <property type="entry name" value="GLYCOLATE OXIDASE SUBUNIT GLCD"/>
    <property type="match status" value="1"/>
</dbReference>
<evidence type="ECO:0000256" key="1">
    <source>
        <dbReference type="ARBA" id="ARBA00001974"/>
    </source>
</evidence>
<evidence type="ECO:0000256" key="3">
    <source>
        <dbReference type="ARBA" id="ARBA00022827"/>
    </source>
</evidence>
<proteinExistence type="predicted"/>
<name>A0A0C7NLQ0_DEFTU</name>
<dbReference type="RefSeq" id="WP_045088171.1">
    <property type="nucleotide sequence ID" value="NZ_LN824141.1"/>
</dbReference>
<gene>
    <name evidence="6" type="primary">glcD</name>
    <name evidence="6" type="ORF">DTL3_1500</name>
</gene>
<dbReference type="InterPro" id="IPR016171">
    <property type="entry name" value="Vanillyl_alc_oxidase_C-sub2"/>
</dbReference>
<dbReference type="Gene3D" id="3.30.43.10">
    <property type="entry name" value="Uridine Diphospho-n-acetylenolpyruvylglucosamine Reductase, domain 2"/>
    <property type="match status" value="1"/>
</dbReference>
<evidence type="ECO:0000313" key="6">
    <source>
        <dbReference type="EMBL" id="CEP78791.1"/>
    </source>
</evidence>
<dbReference type="InterPro" id="IPR004113">
    <property type="entry name" value="FAD-bd_oxidored_4_C"/>
</dbReference>
<keyword evidence="4" id="KW-0560">Oxidoreductase</keyword>
<feature type="domain" description="FAD-binding PCMH-type" evidence="5">
    <location>
        <begin position="46"/>
        <end position="225"/>
    </location>
</feature>
<organism evidence="6 7">
    <name type="scientific">Defluviitoga tunisiensis</name>
    <dbReference type="NCBI Taxonomy" id="1006576"/>
    <lineage>
        <taxon>Bacteria</taxon>
        <taxon>Thermotogati</taxon>
        <taxon>Thermotogota</taxon>
        <taxon>Thermotogae</taxon>
        <taxon>Petrotogales</taxon>
        <taxon>Petrotogaceae</taxon>
        <taxon>Defluviitoga</taxon>
    </lineage>
</organism>
<dbReference type="InterPro" id="IPR016166">
    <property type="entry name" value="FAD-bd_PCMH"/>
</dbReference>
<evidence type="ECO:0000313" key="7">
    <source>
        <dbReference type="Proteomes" id="UP000032809"/>
    </source>
</evidence>
<dbReference type="Gene3D" id="1.10.45.10">
    <property type="entry name" value="Vanillyl-alcohol Oxidase, Chain A, domain 4"/>
    <property type="match status" value="1"/>
</dbReference>
<dbReference type="Gene3D" id="3.30.70.2740">
    <property type="match status" value="1"/>
</dbReference>
<dbReference type="InterPro" id="IPR051914">
    <property type="entry name" value="FAD-linked_OxidoTrans_Type4"/>
</dbReference>
<dbReference type="GO" id="GO:0016491">
    <property type="term" value="F:oxidoreductase activity"/>
    <property type="evidence" value="ECO:0007669"/>
    <property type="project" value="UniProtKB-KW"/>
</dbReference>
<protein>
    <submittedName>
        <fullName evidence="6">FAD/FMN-containing dehydrogenase</fullName>
    </submittedName>
</protein>
<dbReference type="Pfam" id="PF01565">
    <property type="entry name" value="FAD_binding_4"/>
    <property type="match status" value="1"/>
</dbReference>
<dbReference type="KEGG" id="dtn:DTL3_1500"/>